<evidence type="ECO:0000313" key="1">
    <source>
        <dbReference type="EMBL" id="SDD98196.1"/>
    </source>
</evidence>
<dbReference type="AlphaFoldDB" id="A0A1G6Z8T9"/>
<sequence>MTVTANDLRQLLGSTLPAPTLVLEEGSLKIFSGEEVTRQSPWVVTTRDDLLAELPDADNPTEHDLVEKAALLDELVSSNGA</sequence>
<name>A0A1G6Z8T9_9NOCA</name>
<accession>A0A1G6Z8T9</accession>
<gene>
    <name evidence="1" type="ORF">SAMN05444580_108126</name>
</gene>
<reference evidence="1 2" key="1">
    <citation type="submission" date="2016-10" db="EMBL/GenBank/DDBJ databases">
        <authorList>
            <person name="de Groot N.N."/>
        </authorList>
    </citation>
    <scope>NUCLEOTIDE SEQUENCE [LARGE SCALE GENOMIC DNA]</scope>
    <source>
        <strain evidence="1 2">JCM 11308</strain>
    </source>
</reference>
<dbReference type="Proteomes" id="UP000199417">
    <property type="component" value="Unassembled WGS sequence"/>
</dbReference>
<evidence type="ECO:0000313" key="2">
    <source>
        <dbReference type="Proteomes" id="UP000199417"/>
    </source>
</evidence>
<keyword evidence="2" id="KW-1185">Reference proteome</keyword>
<organism evidence="1 2">
    <name type="scientific">Rhodococcus tukisamuensis</name>
    <dbReference type="NCBI Taxonomy" id="168276"/>
    <lineage>
        <taxon>Bacteria</taxon>
        <taxon>Bacillati</taxon>
        <taxon>Actinomycetota</taxon>
        <taxon>Actinomycetes</taxon>
        <taxon>Mycobacteriales</taxon>
        <taxon>Nocardiaceae</taxon>
        <taxon>Rhodococcus</taxon>
    </lineage>
</organism>
<protein>
    <submittedName>
        <fullName evidence="1">Uncharacterized protein</fullName>
    </submittedName>
</protein>
<proteinExistence type="predicted"/>
<dbReference type="EMBL" id="FNAB01000008">
    <property type="protein sequence ID" value="SDD98196.1"/>
    <property type="molecule type" value="Genomic_DNA"/>
</dbReference>
<dbReference type="RefSeq" id="WP_072845607.1">
    <property type="nucleotide sequence ID" value="NZ_FNAB01000008.1"/>
</dbReference>